<evidence type="ECO:0000256" key="2">
    <source>
        <dbReference type="ARBA" id="ARBA00022857"/>
    </source>
</evidence>
<reference evidence="4" key="1">
    <citation type="journal article" date="2020" name="Stud. Mycol.">
        <title>101 Dothideomycetes genomes: a test case for predicting lifestyles and emergence of pathogens.</title>
        <authorList>
            <person name="Haridas S."/>
            <person name="Albert R."/>
            <person name="Binder M."/>
            <person name="Bloem J."/>
            <person name="Labutti K."/>
            <person name="Salamov A."/>
            <person name="Andreopoulos B."/>
            <person name="Baker S."/>
            <person name="Barry K."/>
            <person name="Bills G."/>
            <person name="Bluhm B."/>
            <person name="Cannon C."/>
            <person name="Castanera R."/>
            <person name="Culley D."/>
            <person name="Daum C."/>
            <person name="Ezra D."/>
            <person name="Gonzalez J."/>
            <person name="Henrissat B."/>
            <person name="Kuo A."/>
            <person name="Liang C."/>
            <person name="Lipzen A."/>
            <person name="Lutzoni F."/>
            <person name="Magnuson J."/>
            <person name="Mondo S."/>
            <person name="Nolan M."/>
            <person name="Ohm R."/>
            <person name="Pangilinan J."/>
            <person name="Park H.-J."/>
            <person name="Ramirez L."/>
            <person name="Alfaro M."/>
            <person name="Sun H."/>
            <person name="Tritt A."/>
            <person name="Yoshinaga Y."/>
            <person name="Zwiers L.-H."/>
            <person name="Turgeon B."/>
            <person name="Goodwin S."/>
            <person name="Spatafora J."/>
            <person name="Crous P."/>
            <person name="Grigoriev I."/>
        </authorList>
    </citation>
    <scope>NUCLEOTIDE SEQUENCE</scope>
    <source>
        <strain evidence="4">CBS 260.36</strain>
    </source>
</reference>
<accession>A0A9P4JAU3</accession>
<dbReference type="Gene3D" id="3.40.50.720">
    <property type="entry name" value="NAD(P)-binding Rossmann-like Domain"/>
    <property type="match status" value="1"/>
</dbReference>
<keyword evidence="2" id="KW-0521">NADP</keyword>
<comment type="caution">
    <text evidence="4">The sequence shown here is derived from an EMBL/GenBank/DDBJ whole genome shotgun (WGS) entry which is preliminary data.</text>
</comment>
<dbReference type="InterPro" id="IPR002347">
    <property type="entry name" value="SDR_fam"/>
</dbReference>
<protein>
    <submittedName>
        <fullName evidence="4">NAD(P)-binding protein</fullName>
    </submittedName>
</protein>
<dbReference type="PROSITE" id="PS00061">
    <property type="entry name" value="ADH_SHORT"/>
    <property type="match status" value="1"/>
</dbReference>
<organism evidence="4 5">
    <name type="scientific">Myriangium duriaei CBS 260.36</name>
    <dbReference type="NCBI Taxonomy" id="1168546"/>
    <lineage>
        <taxon>Eukaryota</taxon>
        <taxon>Fungi</taxon>
        <taxon>Dikarya</taxon>
        <taxon>Ascomycota</taxon>
        <taxon>Pezizomycotina</taxon>
        <taxon>Dothideomycetes</taxon>
        <taxon>Dothideomycetidae</taxon>
        <taxon>Myriangiales</taxon>
        <taxon>Myriangiaceae</taxon>
        <taxon>Myriangium</taxon>
    </lineage>
</organism>
<evidence type="ECO:0000256" key="3">
    <source>
        <dbReference type="ARBA" id="ARBA00023002"/>
    </source>
</evidence>
<dbReference type="PANTHER" id="PTHR43639:SF1">
    <property type="entry name" value="SHORT-CHAIN DEHYDROGENASE_REDUCTASE FAMILY PROTEIN"/>
    <property type="match status" value="1"/>
</dbReference>
<dbReference type="InterPro" id="IPR020904">
    <property type="entry name" value="Sc_DH/Rdtase_CS"/>
</dbReference>
<name>A0A9P4JAU3_9PEZI</name>
<dbReference type="FunFam" id="3.40.50.720:FF:000084">
    <property type="entry name" value="Short-chain dehydrogenase reductase"/>
    <property type="match status" value="1"/>
</dbReference>
<dbReference type="Pfam" id="PF13561">
    <property type="entry name" value="adh_short_C2"/>
    <property type="match status" value="1"/>
</dbReference>
<dbReference type="GO" id="GO:0016491">
    <property type="term" value="F:oxidoreductase activity"/>
    <property type="evidence" value="ECO:0007669"/>
    <property type="project" value="UniProtKB-KW"/>
</dbReference>
<sequence length="276" mass="29435">MISRTEQDGVVPVPTASLHGKVAIITGASRGIGKGCALELAKRGCSIVVNYANSKAGAVEVCKEIESFNTGARAIAIQADVSKPAEIERLFQETKQEFGKVNIVMSNSGTESWNKTEDITEEVYDHVFNLNTRAQFFVGQAAWRHLEDNGRLILMSSIAAGLLGVRDHALYNASKMAVIGLIKAFATDFGVRGITVNGVAPGGIKSDMFTQNAWHYIPNGTPSIPAAQIEQMMADHCPLKRCAVPEDVGRVVGFLASEDGGWVNGQVITISGGSSQ</sequence>
<dbReference type="OrthoDB" id="47007at2759"/>
<dbReference type="EMBL" id="ML996081">
    <property type="protein sequence ID" value="KAF2156602.1"/>
    <property type="molecule type" value="Genomic_DNA"/>
</dbReference>
<dbReference type="SUPFAM" id="SSF51735">
    <property type="entry name" value="NAD(P)-binding Rossmann-fold domains"/>
    <property type="match status" value="1"/>
</dbReference>
<evidence type="ECO:0000313" key="5">
    <source>
        <dbReference type="Proteomes" id="UP000799439"/>
    </source>
</evidence>
<proteinExistence type="inferred from homology"/>
<keyword evidence="5" id="KW-1185">Reference proteome</keyword>
<gene>
    <name evidence="4" type="ORF">K461DRAFT_218643</name>
</gene>
<dbReference type="InterPro" id="IPR036291">
    <property type="entry name" value="NAD(P)-bd_dom_sf"/>
</dbReference>
<dbReference type="PRINTS" id="PR00080">
    <property type="entry name" value="SDRFAMILY"/>
</dbReference>
<dbReference type="PRINTS" id="PR00081">
    <property type="entry name" value="GDHRDH"/>
</dbReference>
<dbReference type="AlphaFoldDB" id="A0A9P4JAU3"/>
<evidence type="ECO:0000256" key="1">
    <source>
        <dbReference type="ARBA" id="ARBA00006484"/>
    </source>
</evidence>
<comment type="similarity">
    <text evidence="1">Belongs to the short-chain dehydrogenases/reductases (SDR) family.</text>
</comment>
<dbReference type="PANTHER" id="PTHR43639">
    <property type="entry name" value="OXIDOREDUCTASE, SHORT-CHAIN DEHYDROGENASE/REDUCTASE FAMILY (AFU_ORTHOLOGUE AFUA_5G02870)"/>
    <property type="match status" value="1"/>
</dbReference>
<keyword evidence="3" id="KW-0560">Oxidoreductase</keyword>
<evidence type="ECO:0000313" key="4">
    <source>
        <dbReference type="EMBL" id="KAF2156602.1"/>
    </source>
</evidence>
<dbReference type="Proteomes" id="UP000799439">
    <property type="component" value="Unassembled WGS sequence"/>
</dbReference>